<evidence type="ECO:0000256" key="1">
    <source>
        <dbReference type="ARBA" id="ARBA00022448"/>
    </source>
</evidence>
<feature type="active site" description="Tele-phosphohistidine intermediate" evidence="5">
    <location>
        <position position="79"/>
    </location>
</feature>
<sequence>MPEENELIHVAMQIILHAGNARNYLNEALEYAKKFDFIQAEEKMAEASAEIILAHKSQTSTVQNEMSGKSYDYSLLFNHAQDTLMTVMSEINIGQQLIDILKLIKKGEE</sequence>
<keyword evidence="6" id="KW-0460">Magnesium</keyword>
<dbReference type="GO" id="GO:0046872">
    <property type="term" value="F:metal ion binding"/>
    <property type="evidence" value="ECO:0007669"/>
    <property type="project" value="UniProtKB-KW"/>
</dbReference>
<dbReference type="OrthoDB" id="350602at2"/>
<feature type="modified residue" description="Phosphohistidine; by HPr" evidence="7">
    <location>
        <position position="79"/>
    </location>
</feature>
<dbReference type="EC" id="2.7.1.-" evidence="8"/>
<comment type="cofactor">
    <cofactor evidence="6">
        <name>Mg(2+)</name>
        <dbReference type="ChEBI" id="CHEBI:18420"/>
    </cofactor>
    <text evidence="6">Binds 1 Mg(2+) ion per trimer.</text>
</comment>
<evidence type="ECO:0000256" key="6">
    <source>
        <dbReference type="PIRSR" id="PIRSR000699-2"/>
    </source>
</evidence>
<keyword evidence="6" id="KW-0479">Metal-binding</keyword>
<dbReference type="PANTHER" id="PTHR34382">
    <property type="entry name" value="PTS SYSTEM N,N'-DIACETYLCHITOBIOSE-SPECIFIC EIIA COMPONENT"/>
    <property type="match status" value="1"/>
</dbReference>
<dbReference type="AlphaFoldDB" id="A0A564TPL3"/>
<accession>A0A564TPL3</accession>
<evidence type="ECO:0000256" key="5">
    <source>
        <dbReference type="PIRSR" id="PIRSR000699-1"/>
    </source>
</evidence>
<keyword evidence="3 8" id="KW-0808">Transferase</keyword>
<dbReference type="Pfam" id="PF02255">
    <property type="entry name" value="PTS_IIA"/>
    <property type="match status" value="1"/>
</dbReference>
<evidence type="ECO:0000256" key="4">
    <source>
        <dbReference type="ARBA" id="ARBA00022683"/>
    </source>
</evidence>
<keyword evidence="2" id="KW-0762">Sugar transport</keyword>
<feature type="binding site" evidence="6">
    <location>
        <position position="82"/>
    </location>
    <ligand>
        <name>Mg(2+)</name>
        <dbReference type="ChEBI" id="CHEBI:18420"/>
        <note>ligand shared between all trimeric partners</note>
    </ligand>
</feature>
<dbReference type="GO" id="GO:0016740">
    <property type="term" value="F:transferase activity"/>
    <property type="evidence" value="ECO:0007669"/>
    <property type="project" value="UniProtKB-KW"/>
</dbReference>
<dbReference type="Proteomes" id="UP000385544">
    <property type="component" value="Unassembled WGS sequence"/>
</dbReference>
<evidence type="ECO:0000256" key="2">
    <source>
        <dbReference type="ARBA" id="ARBA00022597"/>
    </source>
</evidence>
<evidence type="ECO:0000256" key="7">
    <source>
        <dbReference type="PROSITE-ProRule" id="PRU00418"/>
    </source>
</evidence>
<dbReference type="GO" id="GO:0009401">
    <property type="term" value="P:phosphoenolpyruvate-dependent sugar phosphotransferase system"/>
    <property type="evidence" value="ECO:0007669"/>
    <property type="project" value="UniProtKB-KW"/>
</dbReference>
<dbReference type="InterPro" id="IPR003188">
    <property type="entry name" value="PTS_IIA_lac/cel"/>
</dbReference>
<keyword evidence="4" id="KW-0598">Phosphotransferase system</keyword>
<dbReference type="SUPFAM" id="SSF46973">
    <property type="entry name" value="Enzyme IIa from lactose specific PTS, IIa-lac"/>
    <property type="match status" value="1"/>
</dbReference>
<dbReference type="PANTHER" id="PTHR34382:SF7">
    <property type="entry name" value="PTS SYSTEM N,N'-DIACETYLCHITOBIOSE-SPECIFIC EIIA COMPONENT"/>
    <property type="match status" value="1"/>
</dbReference>
<dbReference type="EMBL" id="CABHMZ010000027">
    <property type="protein sequence ID" value="VUX09197.1"/>
    <property type="molecule type" value="Genomic_DNA"/>
</dbReference>
<keyword evidence="1" id="KW-0813">Transport</keyword>
<name>A0A564TPL3_STRCV</name>
<gene>
    <name evidence="8" type="primary">licA_4</name>
    <name evidence="8" type="ORF">SCSS39_01820</name>
</gene>
<dbReference type="InterPro" id="IPR036542">
    <property type="entry name" value="PTS_IIA_lac/cel_sf"/>
</dbReference>
<dbReference type="PROSITE" id="PS51095">
    <property type="entry name" value="PTS_EIIA_TYPE_3"/>
    <property type="match status" value="1"/>
</dbReference>
<dbReference type="RefSeq" id="WP_144210591.1">
    <property type="nucleotide sequence ID" value="NZ_CABHMZ010000027.1"/>
</dbReference>
<evidence type="ECO:0000313" key="9">
    <source>
        <dbReference type="Proteomes" id="UP000385544"/>
    </source>
</evidence>
<evidence type="ECO:0000313" key="8">
    <source>
        <dbReference type="EMBL" id="VUX09197.1"/>
    </source>
</evidence>
<protein>
    <submittedName>
        <fullName evidence="8">Lichenan-specific phosphotransferase enzyme IIA component</fullName>
        <ecNumber evidence="8">2.7.1.-</ecNumber>
    </submittedName>
</protein>
<dbReference type="Gene3D" id="1.20.58.80">
    <property type="entry name" value="Phosphotransferase system, lactose/cellobiose-type IIA subunit"/>
    <property type="match status" value="1"/>
</dbReference>
<proteinExistence type="predicted"/>
<reference evidence="8 9" key="1">
    <citation type="submission" date="2019-07" db="EMBL/GenBank/DDBJ databases">
        <authorList>
            <person name="Hibberd C M."/>
            <person name="Gehrig L. J."/>
            <person name="Chang H.-W."/>
            <person name="Venkatesh S."/>
        </authorList>
    </citation>
    <scope>NUCLEOTIDE SEQUENCE [LARGE SCALE GENOMIC DNA]</scope>
    <source>
        <strain evidence="8">Streptococcus_constellatus_SS_Bg39</strain>
    </source>
</reference>
<evidence type="ECO:0000256" key="3">
    <source>
        <dbReference type="ARBA" id="ARBA00022679"/>
    </source>
</evidence>
<organism evidence="8 9">
    <name type="scientific">Streptococcus constellatus</name>
    <dbReference type="NCBI Taxonomy" id="76860"/>
    <lineage>
        <taxon>Bacteria</taxon>
        <taxon>Bacillati</taxon>
        <taxon>Bacillota</taxon>
        <taxon>Bacilli</taxon>
        <taxon>Lactobacillales</taxon>
        <taxon>Streptococcaceae</taxon>
        <taxon>Streptococcus</taxon>
        <taxon>Streptococcus anginosus group</taxon>
    </lineage>
</organism>
<dbReference type="PIRSF" id="PIRSF000699">
    <property type="entry name" value="PTS_IILac_III"/>
    <property type="match status" value="1"/>
</dbReference>